<dbReference type="InterPro" id="IPR006311">
    <property type="entry name" value="TAT_signal"/>
</dbReference>
<reference evidence="2" key="1">
    <citation type="journal article" date="2021" name="ISME J.">
        <title>Evolutionary origin and ecological implication of a unique nif island in free-living Bradyrhizobium lineages.</title>
        <authorList>
            <person name="Tao J."/>
        </authorList>
    </citation>
    <scope>NUCLEOTIDE SEQUENCE [LARGE SCALE GENOMIC DNA]</scope>
    <source>
        <strain evidence="2">SZCCT0434</strain>
    </source>
</reference>
<evidence type="ECO:0000313" key="1">
    <source>
        <dbReference type="EMBL" id="MBR0795895.1"/>
    </source>
</evidence>
<dbReference type="NCBIfam" id="TIGR01409">
    <property type="entry name" value="TAT_signal_seq"/>
    <property type="match status" value="1"/>
</dbReference>
<dbReference type="InterPro" id="IPR019546">
    <property type="entry name" value="TAT_signal_bac_arc"/>
</dbReference>
<proteinExistence type="predicted"/>
<dbReference type="Gene3D" id="3.40.140.10">
    <property type="entry name" value="Cytidine Deaminase, domain 2"/>
    <property type="match status" value="1"/>
</dbReference>
<accession>A0ABS5FGI8</accession>
<evidence type="ECO:0000313" key="2">
    <source>
        <dbReference type="Proteomes" id="UP001315278"/>
    </source>
</evidence>
<dbReference type="EMBL" id="JAFCJH010000009">
    <property type="protein sequence ID" value="MBR0795895.1"/>
    <property type="molecule type" value="Genomic_DNA"/>
</dbReference>
<keyword evidence="2" id="KW-1185">Reference proteome</keyword>
<comment type="caution">
    <text evidence="1">The sequence shown here is derived from an EMBL/GenBank/DDBJ whole genome shotgun (WGS) entry which is preliminary data.</text>
</comment>
<dbReference type="PROSITE" id="PS51318">
    <property type="entry name" value="TAT"/>
    <property type="match status" value="1"/>
</dbReference>
<dbReference type="Proteomes" id="UP001315278">
    <property type="component" value="Unassembled WGS sequence"/>
</dbReference>
<sequence length="395" mass="44119">MSDSDKLNRRDFIATTAGATTVLAAGTSIAVAQQADTLGPGFDQQDPLNHYWTRPLGELVHVDYSLDAKELERPESQERHRIYSYLLMKLILRFWNGNKNGPIGSYPQRARQLDPAAPNRYRGDLNERDDRSHMAWDRYLGHNIACVAVDGLGHIIDFDFNHNAFFRSSAEHAESRLVRRLFSLTDIFDSWKTGPHVEARPHAALLSEVTLYTSLESCAQCSGVMSLAGVKQIVYMQNDFTAYKIGNIMYNLANRTPIKDKAGNPAGSVAGAPVPIPASKVGIAEFDRLNQGNLDFIKTMNDGSEPFFRSANVTDRDPSITSFLCTDAAYDIFRTGAANLDSLQLQFGNYRFPVQDPLPDDPAERALTNEECLAEARKFFEYVDIEGYRGSPHKL</sequence>
<gene>
    <name evidence="1" type="ORF">JQ615_10880</name>
</gene>
<dbReference type="SUPFAM" id="SSF53927">
    <property type="entry name" value="Cytidine deaminase-like"/>
    <property type="match status" value="1"/>
</dbReference>
<dbReference type="InterPro" id="IPR016193">
    <property type="entry name" value="Cytidine_deaminase-like"/>
</dbReference>
<protein>
    <submittedName>
        <fullName evidence="1">Twin-arginine translocation signal domain-containing protein</fullName>
    </submittedName>
</protein>
<organism evidence="1 2">
    <name type="scientific">Bradyrhizobium jicamae</name>
    <dbReference type="NCBI Taxonomy" id="280332"/>
    <lineage>
        <taxon>Bacteria</taxon>
        <taxon>Pseudomonadati</taxon>
        <taxon>Pseudomonadota</taxon>
        <taxon>Alphaproteobacteria</taxon>
        <taxon>Hyphomicrobiales</taxon>
        <taxon>Nitrobacteraceae</taxon>
        <taxon>Bradyrhizobium</taxon>
    </lineage>
</organism>
<name>A0ABS5FGI8_9BRAD</name>
<dbReference type="RefSeq" id="WP_212492551.1">
    <property type="nucleotide sequence ID" value="NZ_JAFCJH010000009.1"/>
</dbReference>